<dbReference type="EMBL" id="CP044427">
    <property type="protein sequence ID" value="QFG68827.1"/>
    <property type="molecule type" value="Genomic_DNA"/>
</dbReference>
<dbReference type="Proteomes" id="UP000326546">
    <property type="component" value="Chromosome"/>
</dbReference>
<evidence type="ECO:0000313" key="1">
    <source>
        <dbReference type="EMBL" id="QFG68827.1"/>
    </source>
</evidence>
<gene>
    <name evidence="1" type="ORF">FY030_09025</name>
</gene>
<organism evidence="1 2">
    <name type="scientific">Ornithinimicrobium pratense</name>
    <dbReference type="NCBI Taxonomy" id="2593973"/>
    <lineage>
        <taxon>Bacteria</taxon>
        <taxon>Bacillati</taxon>
        <taxon>Actinomycetota</taxon>
        <taxon>Actinomycetes</taxon>
        <taxon>Micrococcales</taxon>
        <taxon>Ornithinimicrobiaceae</taxon>
        <taxon>Ornithinimicrobium</taxon>
    </lineage>
</organism>
<proteinExistence type="predicted"/>
<keyword evidence="2" id="KW-1185">Reference proteome</keyword>
<name>A0A5J6V5F0_9MICO</name>
<evidence type="ECO:0000313" key="2">
    <source>
        <dbReference type="Proteomes" id="UP000326546"/>
    </source>
</evidence>
<dbReference type="AlphaFoldDB" id="A0A5J6V5F0"/>
<sequence length="209" mass="22460">MTRSDPSQAALVLAAGPRREVDSWVAGGVVPVTVAPLAGWVGVVARGPSRTGEPYDDGALLLAARALGPKAGPGLGFFEIDGRAVITVHPPGRRRVLRWVVWEPDVGLLRPPGLELAGPAEMVSLAGAAPRVRDELVELLHETRVRPARMLMAVMATLDLPGTRLLEHPDHVDSLPGATDREPDRRQVGWFEDAVRDSVRLRRELGGLP</sequence>
<dbReference type="KEGG" id="serw:FY030_09025"/>
<protein>
    <submittedName>
        <fullName evidence="1">Uncharacterized protein</fullName>
    </submittedName>
</protein>
<dbReference type="OrthoDB" id="4861076at2"/>
<accession>A0A5J6V5F0</accession>
<reference evidence="1 2" key="1">
    <citation type="submission" date="2019-09" db="EMBL/GenBank/DDBJ databases">
        <title>Serinicoccus pratensis sp. nov., isolated from meadow soil.</title>
        <authorList>
            <person name="Zhang W."/>
        </authorList>
    </citation>
    <scope>NUCLEOTIDE SEQUENCE [LARGE SCALE GENOMIC DNA]</scope>
    <source>
        <strain evidence="1 2">W204</strain>
    </source>
</reference>
<dbReference type="RefSeq" id="WP_158061213.1">
    <property type="nucleotide sequence ID" value="NZ_CP044427.1"/>
</dbReference>